<dbReference type="KEGG" id="lak:106179647"/>
<dbReference type="PANTHER" id="PTHR47977">
    <property type="entry name" value="RAS-RELATED PROTEIN RAB"/>
    <property type="match status" value="1"/>
</dbReference>
<dbReference type="GO" id="GO:0042981">
    <property type="term" value="P:regulation of apoptotic process"/>
    <property type="evidence" value="ECO:0007669"/>
    <property type="project" value="InterPro"/>
</dbReference>
<evidence type="ECO:0000256" key="2">
    <source>
        <dbReference type="ARBA" id="ARBA00023134"/>
    </source>
</evidence>
<keyword evidence="1" id="KW-0547">Nucleotide-binding</keyword>
<protein>
    <submittedName>
        <fullName evidence="5">Ras-related protein RabC-like</fullName>
    </submittedName>
</protein>
<dbReference type="SMART" id="SM00175">
    <property type="entry name" value="RAB"/>
    <property type="match status" value="1"/>
</dbReference>
<dbReference type="PROSITE" id="PS51419">
    <property type="entry name" value="RAB"/>
    <property type="match status" value="1"/>
</dbReference>
<dbReference type="FunFam" id="3.40.50.300:FF:001329">
    <property type="entry name" value="Small GTP-binding protein, putative"/>
    <property type="match status" value="1"/>
</dbReference>
<dbReference type="SUPFAM" id="SSF52540">
    <property type="entry name" value="P-loop containing nucleoside triphosphate hydrolases"/>
    <property type="match status" value="1"/>
</dbReference>
<sequence>MASVKGSKTSSKGNSVLLKNRVFLTKNLHADEVIELLLQERKLARSEYDDIVGQTTRENKVKKLLDILGTKDHSAYNVFRKGLEEGECDQRFIIEKLDKAVSQTAERRLKVIFLGATESGKTSLLDRYVDDKFLAKTAPTLGPDYRIKTVNSEDFDESVKLQLWDCPGKGTYISMSRTYYRAVDAVILVYDVTRKKTFEEVRHFLQDFYQNSRGCDDAVIMLIGNKQDLVLEDNRNKREVEPIEASEFAKQHDIDFTHETSAKTGANVEAVFRILINEMCQRNEGKADDSDIIHLQSDKHQREPSVNCKC</sequence>
<organism evidence="4 5">
    <name type="scientific">Lingula anatina</name>
    <name type="common">Brachiopod</name>
    <name type="synonym">Lingula unguis</name>
    <dbReference type="NCBI Taxonomy" id="7574"/>
    <lineage>
        <taxon>Eukaryota</taxon>
        <taxon>Metazoa</taxon>
        <taxon>Spiralia</taxon>
        <taxon>Lophotrochozoa</taxon>
        <taxon>Brachiopoda</taxon>
        <taxon>Linguliformea</taxon>
        <taxon>Lingulata</taxon>
        <taxon>Lingulida</taxon>
        <taxon>Linguloidea</taxon>
        <taxon>Lingulidae</taxon>
        <taxon>Lingula</taxon>
    </lineage>
</organism>
<dbReference type="Gene3D" id="3.40.50.300">
    <property type="entry name" value="P-loop containing nucleotide triphosphate hydrolases"/>
    <property type="match status" value="1"/>
</dbReference>
<dbReference type="AlphaFoldDB" id="A0A1S3K858"/>
<dbReference type="PRINTS" id="PR00449">
    <property type="entry name" value="RASTRNSFRMNG"/>
</dbReference>
<dbReference type="InParanoid" id="A0A1S3K858"/>
<dbReference type="SMART" id="SM00177">
    <property type="entry name" value="ARF"/>
    <property type="match status" value="1"/>
</dbReference>
<dbReference type="CDD" id="cd00154">
    <property type="entry name" value="Rab"/>
    <property type="match status" value="1"/>
</dbReference>
<dbReference type="Gene3D" id="1.10.533.10">
    <property type="entry name" value="Death Domain, Fas"/>
    <property type="match status" value="1"/>
</dbReference>
<name>A0A1S3K858_LINAN</name>
<dbReference type="InterPro" id="IPR001806">
    <property type="entry name" value="Small_GTPase"/>
</dbReference>
<evidence type="ECO:0000256" key="1">
    <source>
        <dbReference type="ARBA" id="ARBA00022741"/>
    </source>
</evidence>
<feature type="domain" description="CARD" evidence="3">
    <location>
        <begin position="9"/>
        <end position="85"/>
    </location>
</feature>
<dbReference type="RefSeq" id="XP_013418820.1">
    <property type="nucleotide sequence ID" value="XM_013563366.1"/>
</dbReference>
<dbReference type="CDD" id="cd01671">
    <property type="entry name" value="CARD"/>
    <property type="match status" value="1"/>
</dbReference>
<reference evidence="5" key="1">
    <citation type="submission" date="2025-08" db="UniProtKB">
        <authorList>
            <consortium name="RefSeq"/>
        </authorList>
    </citation>
    <scope>IDENTIFICATION</scope>
    <source>
        <tissue evidence="5">Gonads</tissue>
    </source>
</reference>
<dbReference type="Proteomes" id="UP000085678">
    <property type="component" value="Unplaced"/>
</dbReference>
<dbReference type="SMART" id="SM00174">
    <property type="entry name" value="RHO"/>
    <property type="match status" value="1"/>
</dbReference>
<dbReference type="GeneID" id="106179647"/>
<keyword evidence="2" id="KW-0342">GTP-binding</keyword>
<accession>A0A1S3K858</accession>
<evidence type="ECO:0000313" key="5">
    <source>
        <dbReference type="RefSeq" id="XP_013418820.1"/>
    </source>
</evidence>
<dbReference type="GO" id="GO:0003924">
    <property type="term" value="F:GTPase activity"/>
    <property type="evidence" value="ECO:0007669"/>
    <property type="project" value="InterPro"/>
</dbReference>
<dbReference type="GO" id="GO:0005525">
    <property type="term" value="F:GTP binding"/>
    <property type="evidence" value="ECO:0007669"/>
    <property type="project" value="UniProtKB-KW"/>
</dbReference>
<evidence type="ECO:0000313" key="4">
    <source>
        <dbReference type="Proteomes" id="UP000085678"/>
    </source>
</evidence>
<dbReference type="PROSITE" id="PS51421">
    <property type="entry name" value="RAS"/>
    <property type="match status" value="1"/>
</dbReference>
<dbReference type="Pfam" id="PF00071">
    <property type="entry name" value="Ras"/>
    <property type="match status" value="1"/>
</dbReference>
<dbReference type="InterPro" id="IPR011029">
    <property type="entry name" value="DEATH-like_dom_sf"/>
</dbReference>
<dbReference type="InterPro" id="IPR005225">
    <property type="entry name" value="Small_GTP-bd"/>
</dbReference>
<keyword evidence="4" id="KW-1185">Reference proteome</keyword>
<dbReference type="InterPro" id="IPR001315">
    <property type="entry name" value="CARD"/>
</dbReference>
<gene>
    <name evidence="5" type="primary">LOC106179647</name>
</gene>
<dbReference type="InterPro" id="IPR027417">
    <property type="entry name" value="P-loop_NTPase"/>
</dbReference>
<dbReference type="SUPFAM" id="SSF47986">
    <property type="entry name" value="DEATH domain"/>
    <property type="match status" value="1"/>
</dbReference>
<dbReference type="NCBIfam" id="TIGR00231">
    <property type="entry name" value="small_GTP"/>
    <property type="match status" value="1"/>
</dbReference>
<dbReference type="PROSITE" id="PS50209">
    <property type="entry name" value="CARD"/>
    <property type="match status" value="1"/>
</dbReference>
<dbReference type="SMART" id="SM00173">
    <property type="entry name" value="RAS"/>
    <property type="match status" value="1"/>
</dbReference>
<dbReference type="Pfam" id="PF00619">
    <property type="entry name" value="CARD"/>
    <property type="match status" value="1"/>
</dbReference>
<proteinExistence type="predicted"/>
<dbReference type="STRING" id="7574.A0A1S3K858"/>
<dbReference type="PROSITE" id="PS51417">
    <property type="entry name" value="ARF"/>
    <property type="match status" value="1"/>
</dbReference>
<dbReference type="InterPro" id="IPR050227">
    <property type="entry name" value="Rab"/>
</dbReference>
<evidence type="ECO:0000259" key="3">
    <source>
        <dbReference type="PROSITE" id="PS50209"/>
    </source>
</evidence>